<protein>
    <submittedName>
        <fullName evidence="1">Uncharacterized protein</fullName>
    </submittedName>
</protein>
<proteinExistence type="predicted"/>
<dbReference type="AlphaFoldDB" id="A0A6M3J2Z0"/>
<dbReference type="EMBL" id="MT141510">
    <property type="protein sequence ID" value="QJA63994.1"/>
    <property type="molecule type" value="Genomic_DNA"/>
</dbReference>
<gene>
    <name evidence="1" type="ORF">MM415B00562_0028</name>
</gene>
<reference evidence="1" key="1">
    <citation type="submission" date="2020-03" db="EMBL/GenBank/DDBJ databases">
        <title>The deep terrestrial virosphere.</title>
        <authorList>
            <person name="Holmfeldt K."/>
            <person name="Nilsson E."/>
            <person name="Simone D."/>
            <person name="Lopez-Fernandez M."/>
            <person name="Wu X."/>
            <person name="de Brujin I."/>
            <person name="Lundin D."/>
            <person name="Andersson A."/>
            <person name="Bertilsson S."/>
            <person name="Dopson M."/>
        </authorList>
    </citation>
    <scope>NUCLEOTIDE SEQUENCE</scope>
    <source>
        <strain evidence="1">MM415B00562</strain>
    </source>
</reference>
<evidence type="ECO:0000313" key="1">
    <source>
        <dbReference type="EMBL" id="QJA63994.1"/>
    </source>
</evidence>
<accession>A0A6M3J2Z0</accession>
<name>A0A6M3J2Z0_9ZZZZ</name>
<sequence>MPAASQYTTKEFQEKLMHGIQDVLVVSFNRVNSSKHLLGIFWALKDIIGVAYRLWKLGTPTHDTVRTHNAHVLVDLRDWILDHDRSARREFYEVFFNLVIIKYEFDGHMGKRLEKFFEKFLESDWIVTGKHPETEWVMTEEEKQEPTYRRQQALQQALNDKDWAKALNYID</sequence>
<organism evidence="1">
    <name type="scientific">viral metagenome</name>
    <dbReference type="NCBI Taxonomy" id="1070528"/>
    <lineage>
        <taxon>unclassified sequences</taxon>
        <taxon>metagenomes</taxon>
        <taxon>organismal metagenomes</taxon>
    </lineage>
</organism>